<evidence type="ECO:0000313" key="3">
    <source>
        <dbReference type="Proteomes" id="UP001595645"/>
    </source>
</evidence>
<sequence>MHLDALLTGQPSEVLTRTLELSRAERKTLIPELTAVFKDSSEFIEIEPNTYGARNPLKGQRAATALWAVLPAGDPLLRRLWLASPTILERVLQDRSLAERKTIALRMIGHQTAWEAIRRMILDGDLEPIRTPDYYSGWFRWAGRFGGKSLAERLRTEPEALTELWELLALEGNGDASFAAFDKYVRDEDKWSTALLELTTTGEVDRTRLLDLTLEILARDFAAFRAQWYAALHETFAPTPDERAAAQTRYARLCGSGLPRTVSFAVKALSLVDKQGTLDDEVALQHLPAAAAGRGAATAKLALKLAGRIADRRPELTDLAHEVFEAALTHEASDVRTIATARLGVTPDAPDVVEAAEYPEPTRQPWDQRKTLTIPLDIPDTPAAVAEALSSLLADPDQADLLLAVLDGTHRVPGQLQEALKPLLKRATKIAGEKYAAAVPKLVATLILGLSGRDVAHPPQVDGWRRPLHHRVTALLEGTARPVSAATHQGGWLDPVAFVSRMLEHPEAPEDDVVDALLRLAPDTRTEALSLAAALTGPHAGTIRYALGGPAIEDTGWTALAAARARYPESADPAAALRGEPGPPITWTAKVAPNEYGLATLDIEQAPETVSPNAPWLGARFERPDHRWLGFTECHEAVSSPYDRDRLEALVAGNLFFNDLDAGYPVEKAALLPFLDSPSIPGYPGTMLIATTLVLKRPASAQLGTDAALTLLDRRMLGPRALGEALGVLGPHLVPTRLAPRLSIIANEHPIAILSTLDALLPKLEPAHRGVFALLELAADLVERGAGTISAETKAWLAGFKGSSKAAKAASRLGR</sequence>
<dbReference type="EMBL" id="JBHRWK010000037">
    <property type="protein sequence ID" value="MFC3452452.1"/>
    <property type="molecule type" value="Genomic_DNA"/>
</dbReference>
<name>A0ABV7P3X5_9PSEU</name>
<dbReference type="InterPro" id="IPR045472">
    <property type="entry name" value="DUF6493"/>
</dbReference>
<organism evidence="2 3">
    <name type="scientific">Amycolatopsis speibonae</name>
    <dbReference type="NCBI Taxonomy" id="1450224"/>
    <lineage>
        <taxon>Bacteria</taxon>
        <taxon>Bacillati</taxon>
        <taxon>Actinomycetota</taxon>
        <taxon>Actinomycetes</taxon>
        <taxon>Pseudonocardiales</taxon>
        <taxon>Pseudonocardiaceae</taxon>
        <taxon>Amycolatopsis</taxon>
    </lineage>
</organism>
<keyword evidence="3" id="KW-1185">Reference proteome</keyword>
<gene>
    <name evidence="2" type="ORF">ACFOSH_23690</name>
</gene>
<reference evidence="3" key="1">
    <citation type="journal article" date="2019" name="Int. J. Syst. Evol. Microbiol.">
        <title>The Global Catalogue of Microorganisms (GCM) 10K type strain sequencing project: providing services to taxonomists for standard genome sequencing and annotation.</title>
        <authorList>
            <consortium name="The Broad Institute Genomics Platform"/>
            <consortium name="The Broad Institute Genome Sequencing Center for Infectious Disease"/>
            <person name="Wu L."/>
            <person name="Ma J."/>
        </authorList>
    </citation>
    <scope>NUCLEOTIDE SEQUENCE [LARGE SCALE GENOMIC DNA]</scope>
    <source>
        <strain evidence="3">CGMCC 4.7676</strain>
    </source>
</reference>
<dbReference type="RefSeq" id="WP_378241232.1">
    <property type="nucleotide sequence ID" value="NZ_JBHRWK010000037.1"/>
</dbReference>
<dbReference type="Pfam" id="PF20103">
    <property type="entry name" value="DUF6493"/>
    <property type="match status" value="1"/>
</dbReference>
<proteinExistence type="predicted"/>
<accession>A0ABV7P3X5</accession>
<evidence type="ECO:0000313" key="2">
    <source>
        <dbReference type="EMBL" id="MFC3452452.1"/>
    </source>
</evidence>
<feature type="domain" description="DUF6493" evidence="1">
    <location>
        <begin position="163"/>
        <end position="269"/>
    </location>
</feature>
<comment type="caution">
    <text evidence="2">The sequence shown here is derived from an EMBL/GenBank/DDBJ whole genome shotgun (WGS) entry which is preliminary data.</text>
</comment>
<dbReference type="Proteomes" id="UP001595645">
    <property type="component" value="Unassembled WGS sequence"/>
</dbReference>
<protein>
    <submittedName>
        <fullName evidence="2">DUF6493 family protein</fullName>
    </submittedName>
</protein>
<evidence type="ECO:0000259" key="1">
    <source>
        <dbReference type="Pfam" id="PF20103"/>
    </source>
</evidence>